<dbReference type="Pfam" id="PF07707">
    <property type="entry name" value="BACK"/>
    <property type="match status" value="1"/>
</dbReference>
<dbReference type="CDD" id="cd14733">
    <property type="entry name" value="BACK"/>
    <property type="match status" value="1"/>
</dbReference>
<dbReference type="InterPro" id="IPR011333">
    <property type="entry name" value="SKP1/BTB/POZ_sf"/>
</dbReference>
<evidence type="ECO:0000313" key="2">
    <source>
        <dbReference type="EMBL" id="CAG5134030.1"/>
    </source>
</evidence>
<evidence type="ECO:0000313" key="3">
    <source>
        <dbReference type="Proteomes" id="UP000678393"/>
    </source>
</evidence>
<accession>A0A8S4A132</accession>
<protein>
    <recommendedName>
        <fullName evidence="1">BTB domain-containing protein</fullName>
    </recommendedName>
</protein>
<dbReference type="Pfam" id="PF00651">
    <property type="entry name" value="BTB"/>
    <property type="match status" value="1"/>
</dbReference>
<keyword evidence="3" id="KW-1185">Reference proteome</keyword>
<dbReference type="Gene3D" id="1.25.40.420">
    <property type="match status" value="1"/>
</dbReference>
<dbReference type="OrthoDB" id="9978265at2759"/>
<dbReference type="SMART" id="SM00225">
    <property type="entry name" value="BTB"/>
    <property type="match status" value="1"/>
</dbReference>
<dbReference type="InterPro" id="IPR000210">
    <property type="entry name" value="BTB/POZ_dom"/>
</dbReference>
<dbReference type="SUPFAM" id="SSF54695">
    <property type="entry name" value="POZ domain"/>
    <property type="match status" value="1"/>
</dbReference>
<name>A0A8S4A132_9EUPU</name>
<dbReference type="Proteomes" id="UP000678393">
    <property type="component" value="Unassembled WGS sequence"/>
</dbReference>
<feature type="non-terminal residue" evidence="2">
    <location>
        <position position="1"/>
    </location>
</feature>
<dbReference type="Gene3D" id="3.30.710.10">
    <property type="entry name" value="Potassium Channel Kv1.1, Chain A"/>
    <property type="match status" value="1"/>
</dbReference>
<dbReference type="SMART" id="SM00875">
    <property type="entry name" value="BACK"/>
    <property type="match status" value="1"/>
</dbReference>
<reference evidence="2" key="1">
    <citation type="submission" date="2021-04" db="EMBL/GenBank/DDBJ databases">
        <authorList>
            <consortium name="Molecular Ecology Group"/>
        </authorList>
    </citation>
    <scope>NUCLEOTIDE SEQUENCE</scope>
</reference>
<sequence>NGEFCDLVFELNNCKFYAHQLVIAAWSLPVKNLLEHQSTCNQHLRVVYDQPDVFHMFITFMYTGDLPTQVTDISALLLLGATFQIPLLMELCEEQLKNNTDVKNVIEVCCLSITFQLPDLEQHCIQFLCRNLQEITKKPTFLDLTPAQMNAILGSEHLLKYDPEIKLCLISFWLTKDTLNREQFLVLLLRHVEWSKMPDNFLKRIIHTDSVFASNPSSLYLLLQT</sequence>
<dbReference type="PROSITE" id="PS50097">
    <property type="entry name" value="BTB"/>
    <property type="match status" value="1"/>
</dbReference>
<dbReference type="AlphaFoldDB" id="A0A8S4A132"/>
<comment type="caution">
    <text evidence="2">The sequence shown here is derived from an EMBL/GenBank/DDBJ whole genome shotgun (WGS) entry which is preliminary data.</text>
</comment>
<feature type="domain" description="BTB" evidence="1">
    <location>
        <begin position="5"/>
        <end position="70"/>
    </location>
</feature>
<organism evidence="2 3">
    <name type="scientific">Candidula unifasciata</name>
    <dbReference type="NCBI Taxonomy" id="100452"/>
    <lineage>
        <taxon>Eukaryota</taxon>
        <taxon>Metazoa</taxon>
        <taxon>Spiralia</taxon>
        <taxon>Lophotrochozoa</taxon>
        <taxon>Mollusca</taxon>
        <taxon>Gastropoda</taxon>
        <taxon>Heterobranchia</taxon>
        <taxon>Euthyneura</taxon>
        <taxon>Panpulmonata</taxon>
        <taxon>Eupulmonata</taxon>
        <taxon>Stylommatophora</taxon>
        <taxon>Helicina</taxon>
        <taxon>Helicoidea</taxon>
        <taxon>Geomitridae</taxon>
        <taxon>Candidula</taxon>
    </lineage>
</organism>
<dbReference type="EMBL" id="CAJHNH020006680">
    <property type="protein sequence ID" value="CAG5134030.1"/>
    <property type="molecule type" value="Genomic_DNA"/>
</dbReference>
<gene>
    <name evidence="2" type="ORF">CUNI_LOCUS19588</name>
</gene>
<dbReference type="PANTHER" id="PTHR45632">
    <property type="entry name" value="LD33804P"/>
    <property type="match status" value="1"/>
</dbReference>
<feature type="non-terminal residue" evidence="2">
    <location>
        <position position="225"/>
    </location>
</feature>
<evidence type="ECO:0000259" key="1">
    <source>
        <dbReference type="PROSITE" id="PS50097"/>
    </source>
</evidence>
<dbReference type="InterPro" id="IPR011705">
    <property type="entry name" value="BACK"/>
</dbReference>
<proteinExistence type="predicted"/>